<keyword evidence="1" id="KW-1133">Transmembrane helix</keyword>
<evidence type="ECO:0000313" key="3">
    <source>
        <dbReference type="Proteomes" id="UP000184278"/>
    </source>
</evidence>
<protein>
    <submittedName>
        <fullName evidence="2">Uncharacterized protein</fullName>
    </submittedName>
</protein>
<dbReference type="InterPro" id="IPR021552">
    <property type="entry name" value="ArsP_2"/>
</dbReference>
<dbReference type="OrthoDB" id="9783550at2"/>
<feature type="transmembrane region" description="Helical" evidence="1">
    <location>
        <begin position="109"/>
        <end position="131"/>
    </location>
</feature>
<keyword evidence="3" id="KW-1185">Reference proteome</keyword>
<proteinExistence type="predicted"/>
<feature type="transmembrane region" description="Helical" evidence="1">
    <location>
        <begin position="72"/>
        <end position="89"/>
    </location>
</feature>
<evidence type="ECO:0000256" key="1">
    <source>
        <dbReference type="SAM" id="Phobius"/>
    </source>
</evidence>
<keyword evidence="1" id="KW-0812">Transmembrane</keyword>
<feature type="transmembrane region" description="Helical" evidence="1">
    <location>
        <begin position="233"/>
        <end position="260"/>
    </location>
</feature>
<evidence type="ECO:0000313" key="2">
    <source>
        <dbReference type="EMBL" id="SHI26034.1"/>
    </source>
</evidence>
<sequence>MELLLDVILDTVIDGVKILPFLFITYLLMELLEKHTMDKAGDIVRKAGKSGPLWGSLLGVVPQCGFSAAASNLYAGRVITVGTLIAIYLSTSDEMLPLMISNRLPVSKILPILGLKALVGIIAGFIVDFAANKTRKLRHLGREDFRIEEMCEREHCHCEEEEEGSVIRSAFIHTLHIFIYILILTFILNFAVELIGEDTIKSVITANSLAGHLVAGVIGLIPNCAASIIITELYLGGMISMGTMMSGLLVGAGIGLLVLFRVNPEIKRNIHITAILYGTGVFFGILIDLIVR</sequence>
<gene>
    <name evidence="2" type="ORF">SAMN02745229_02513</name>
</gene>
<name>A0A1M5ZPA5_BUTFI</name>
<dbReference type="GeneID" id="89507891"/>
<feature type="transmembrane region" description="Helical" evidence="1">
    <location>
        <begin position="202"/>
        <end position="221"/>
    </location>
</feature>
<dbReference type="STRING" id="1121131.SAMN02745229_02513"/>
<dbReference type="EMBL" id="FQXK01000021">
    <property type="protein sequence ID" value="SHI26034.1"/>
    <property type="molecule type" value="Genomic_DNA"/>
</dbReference>
<organism evidence="2 3">
    <name type="scientific">Butyrivibrio fibrisolvens DSM 3071</name>
    <dbReference type="NCBI Taxonomy" id="1121131"/>
    <lineage>
        <taxon>Bacteria</taxon>
        <taxon>Bacillati</taxon>
        <taxon>Bacillota</taxon>
        <taxon>Clostridia</taxon>
        <taxon>Lachnospirales</taxon>
        <taxon>Lachnospiraceae</taxon>
        <taxon>Butyrivibrio</taxon>
    </lineage>
</organism>
<feature type="transmembrane region" description="Helical" evidence="1">
    <location>
        <begin position="177"/>
        <end position="196"/>
    </location>
</feature>
<feature type="transmembrane region" description="Helical" evidence="1">
    <location>
        <begin position="272"/>
        <end position="291"/>
    </location>
</feature>
<accession>A0A1M5ZPA5</accession>
<dbReference type="AlphaFoldDB" id="A0A1M5ZPA5"/>
<dbReference type="Pfam" id="PF11449">
    <property type="entry name" value="ArsP_2"/>
    <property type="match status" value="1"/>
</dbReference>
<reference evidence="3" key="1">
    <citation type="submission" date="2016-11" db="EMBL/GenBank/DDBJ databases">
        <authorList>
            <person name="Varghese N."/>
            <person name="Submissions S."/>
        </authorList>
    </citation>
    <scope>NUCLEOTIDE SEQUENCE [LARGE SCALE GENOMIC DNA]</scope>
    <source>
        <strain evidence="3">DSM 3071</strain>
    </source>
</reference>
<dbReference type="NCBIfam" id="NF037962">
    <property type="entry name" value="arsenic_eff"/>
    <property type="match status" value="1"/>
</dbReference>
<dbReference type="Proteomes" id="UP000184278">
    <property type="component" value="Unassembled WGS sequence"/>
</dbReference>
<feature type="transmembrane region" description="Helical" evidence="1">
    <location>
        <begin position="12"/>
        <end position="29"/>
    </location>
</feature>
<dbReference type="RefSeq" id="WP_073388278.1">
    <property type="nucleotide sequence ID" value="NZ_FQXK01000021.1"/>
</dbReference>
<keyword evidence="1" id="KW-0472">Membrane</keyword>